<evidence type="ECO:0000313" key="2">
    <source>
        <dbReference type="Proteomes" id="UP001172054"/>
    </source>
</evidence>
<comment type="caution">
    <text evidence="1">The sequence shown here is derived from an EMBL/GenBank/DDBJ whole genome shotgun (WGS) entry which is preliminary data.</text>
</comment>
<sequence length="100" mass="12064">MKTKDLAVGEQQKEFFIDDENRLAAYEQWVPEWKEWSAKLKIKKRTLEKYEEFFELFSRFEKEGETLEFVYGTGLFTWQHPDTKIGAIRSPLLTRINVRK</sequence>
<dbReference type="EMBL" id="JAUJWW010000005">
    <property type="protein sequence ID" value="MDN7228188.1"/>
    <property type="molecule type" value="Genomic_DNA"/>
</dbReference>
<proteinExistence type="predicted"/>
<protein>
    <submittedName>
        <fullName evidence="1">Uncharacterized protein</fullName>
    </submittedName>
</protein>
<dbReference type="RefSeq" id="WP_301726667.1">
    <property type="nucleotide sequence ID" value="NZ_JAUJWW010000005.1"/>
</dbReference>
<organism evidence="1 2">
    <name type="scientific">Planococcus liqunii</name>
    <dbReference type="NCBI Taxonomy" id="3058394"/>
    <lineage>
        <taxon>Bacteria</taxon>
        <taxon>Bacillati</taxon>
        <taxon>Bacillota</taxon>
        <taxon>Bacilli</taxon>
        <taxon>Bacillales</taxon>
        <taxon>Caryophanaceae</taxon>
        <taxon>Planococcus</taxon>
    </lineage>
</organism>
<evidence type="ECO:0000313" key="1">
    <source>
        <dbReference type="EMBL" id="MDN7228188.1"/>
    </source>
</evidence>
<reference evidence="1 2" key="1">
    <citation type="submission" date="2023-06" db="EMBL/GenBank/DDBJ databases">
        <title>Novel species in genus Planococcus.</title>
        <authorList>
            <person name="Ning S."/>
        </authorList>
    </citation>
    <scope>NUCLEOTIDE SEQUENCE [LARGE SCALE GENOMIC DNA]</scope>
    <source>
        <strain evidence="1 2">N064</strain>
    </source>
</reference>
<accession>A0ABT8MTG1</accession>
<keyword evidence="2" id="KW-1185">Reference proteome</keyword>
<gene>
    <name evidence="1" type="ORF">QWY15_12850</name>
</gene>
<dbReference type="Proteomes" id="UP001172054">
    <property type="component" value="Unassembled WGS sequence"/>
</dbReference>
<name>A0ABT8MTG1_9BACL</name>